<comment type="similarity">
    <text evidence="1">Belongs to the ABC transporter superfamily.</text>
</comment>
<dbReference type="GO" id="GO:0016887">
    <property type="term" value="F:ATP hydrolysis activity"/>
    <property type="evidence" value="ECO:0007669"/>
    <property type="project" value="InterPro"/>
</dbReference>
<evidence type="ECO:0000256" key="1">
    <source>
        <dbReference type="ARBA" id="ARBA00005417"/>
    </source>
</evidence>
<dbReference type="PANTHER" id="PTHR42798">
    <property type="entry name" value="LIPOPROTEIN-RELEASING SYSTEM ATP-BINDING PROTEIN LOLD"/>
    <property type="match status" value="1"/>
</dbReference>
<dbReference type="GO" id="GO:0098796">
    <property type="term" value="C:membrane protein complex"/>
    <property type="evidence" value="ECO:0007669"/>
    <property type="project" value="UniProtKB-ARBA"/>
</dbReference>
<name>A0A414RYA1_9FIRM</name>
<evidence type="ECO:0000256" key="4">
    <source>
        <dbReference type="ARBA" id="ARBA00022840"/>
    </source>
</evidence>
<evidence type="ECO:0000259" key="5">
    <source>
        <dbReference type="PROSITE" id="PS50893"/>
    </source>
</evidence>
<dbReference type="InterPro" id="IPR027417">
    <property type="entry name" value="P-loop_NTPase"/>
</dbReference>
<dbReference type="Proteomes" id="UP000284112">
    <property type="component" value="Unassembled WGS sequence"/>
</dbReference>
<protein>
    <submittedName>
        <fullName evidence="6">ABC transporter ATP-binding protein</fullName>
    </submittedName>
</protein>
<comment type="caution">
    <text evidence="6">The sequence shown here is derived from an EMBL/GenBank/DDBJ whole genome shotgun (WGS) entry which is preliminary data.</text>
</comment>
<dbReference type="PROSITE" id="PS50893">
    <property type="entry name" value="ABC_TRANSPORTER_2"/>
    <property type="match status" value="1"/>
</dbReference>
<evidence type="ECO:0000313" key="6">
    <source>
        <dbReference type="EMBL" id="RHG03622.1"/>
    </source>
</evidence>
<dbReference type="FunFam" id="3.40.50.300:FF:000032">
    <property type="entry name" value="Export ABC transporter ATP-binding protein"/>
    <property type="match status" value="1"/>
</dbReference>
<dbReference type="PANTHER" id="PTHR42798:SF7">
    <property type="entry name" value="ALPHA-D-RIBOSE 1-METHYLPHOSPHONATE 5-TRIPHOSPHATE SYNTHASE SUBUNIT PHNL"/>
    <property type="match status" value="1"/>
</dbReference>
<accession>A0A414RYA1</accession>
<evidence type="ECO:0000256" key="2">
    <source>
        <dbReference type="ARBA" id="ARBA00022448"/>
    </source>
</evidence>
<keyword evidence="4 6" id="KW-0067">ATP-binding</keyword>
<proteinExistence type="inferred from homology"/>
<sequence length="253" mass="28458">MNKENILEIINLERSYSTVLPGGEKKEYSVLKGISFQVRRGEFISIMGSSGCGKTTLLKTIGMLNKPNGGKVLYNGEDTTEIYGDHLAKIRRTQLAFIFQDFYLMDSLTVRENIMLPLILNEDDPEESSKVAEEVAEKLGIKTLLEKKPYELSGGEKQRTAICRAMAENPELILADEPTGNLDSNSSKQVISTLSYINQKLGKTIVMVTHDPKMASYCDRIILLKDGRILDTLVKEGNNEIFYQNVLRQMVRI</sequence>
<evidence type="ECO:0000256" key="3">
    <source>
        <dbReference type="ARBA" id="ARBA00022741"/>
    </source>
</evidence>
<evidence type="ECO:0000313" key="7">
    <source>
        <dbReference type="Proteomes" id="UP000284112"/>
    </source>
</evidence>
<dbReference type="SMART" id="SM00382">
    <property type="entry name" value="AAA"/>
    <property type="match status" value="1"/>
</dbReference>
<dbReference type="CDD" id="cd03255">
    <property type="entry name" value="ABC_MJ0796_LolCDE_FtsE"/>
    <property type="match status" value="1"/>
</dbReference>
<gene>
    <name evidence="6" type="ORF">DW641_14975</name>
</gene>
<dbReference type="GO" id="GO:0022857">
    <property type="term" value="F:transmembrane transporter activity"/>
    <property type="evidence" value="ECO:0007669"/>
    <property type="project" value="UniProtKB-ARBA"/>
</dbReference>
<reference evidence="6 7" key="1">
    <citation type="submission" date="2018-08" db="EMBL/GenBank/DDBJ databases">
        <title>A genome reference for cultivated species of the human gut microbiota.</title>
        <authorList>
            <person name="Zou Y."/>
            <person name="Xue W."/>
            <person name="Luo G."/>
        </authorList>
    </citation>
    <scope>NUCLEOTIDE SEQUENCE [LARGE SCALE GENOMIC DNA]</scope>
    <source>
        <strain evidence="6 7">AM23-13</strain>
    </source>
</reference>
<dbReference type="SUPFAM" id="SSF52540">
    <property type="entry name" value="P-loop containing nucleoside triphosphate hydrolases"/>
    <property type="match status" value="1"/>
</dbReference>
<dbReference type="InterPro" id="IPR003593">
    <property type="entry name" value="AAA+_ATPase"/>
</dbReference>
<dbReference type="GO" id="GO:0005524">
    <property type="term" value="F:ATP binding"/>
    <property type="evidence" value="ECO:0007669"/>
    <property type="project" value="UniProtKB-KW"/>
</dbReference>
<dbReference type="Gene3D" id="3.40.50.300">
    <property type="entry name" value="P-loop containing nucleotide triphosphate hydrolases"/>
    <property type="match status" value="1"/>
</dbReference>
<dbReference type="RefSeq" id="WP_118310261.1">
    <property type="nucleotide sequence ID" value="NZ_CAXSPU010000022.1"/>
</dbReference>
<keyword evidence="3" id="KW-0547">Nucleotide-binding</keyword>
<dbReference type="InterPro" id="IPR003439">
    <property type="entry name" value="ABC_transporter-like_ATP-bd"/>
</dbReference>
<dbReference type="EMBL" id="QRHW01000045">
    <property type="protein sequence ID" value="RHG03622.1"/>
    <property type="molecule type" value="Genomic_DNA"/>
</dbReference>
<dbReference type="Pfam" id="PF00005">
    <property type="entry name" value="ABC_tran"/>
    <property type="match status" value="1"/>
</dbReference>
<keyword evidence="2" id="KW-0813">Transport</keyword>
<dbReference type="InterPro" id="IPR017911">
    <property type="entry name" value="MacB-like_ATP-bd"/>
</dbReference>
<dbReference type="AlphaFoldDB" id="A0A414RYA1"/>
<organism evidence="6 7">
    <name type="scientific">Dorea longicatena</name>
    <dbReference type="NCBI Taxonomy" id="88431"/>
    <lineage>
        <taxon>Bacteria</taxon>
        <taxon>Bacillati</taxon>
        <taxon>Bacillota</taxon>
        <taxon>Clostridia</taxon>
        <taxon>Lachnospirales</taxon>
        <taxon>Lachnospiraceae</taxon>
        <taxon>Dorea</taxon>
    </lineage>
</organism>
<feature type="domain" description="ABC transporter" evidence="5">
    <location>
        <begin position="7"/>
        <end position="251"/>
    </location>
</feature>